<dbReference type="GO" id="GO:0030604">
    <property type="term" value="F:1-deoxy-D-xylulose-5-phosphate reductoisomerase activity"/>
    <property type="evidence" value="ECO:0007669"/>
    <property type="project" value="UniProtKB-EC"/>
</dbReference>
<feature type="domain" description="DXP reductoisomerase C-terminal" evidence="1">
    <location>
        <begin position="2"/>
        <end position="60"/>
    </location>
</feature>
<evidence type="ECO:0000313" key="3">
    <source>
        <dbReference type="Proteomes" id="UP000266089"/>
    </source>
</evidence>
<dbReference type="EC" id="1.1.1.267" evidence="2"/>
<dbReference type="Gene3D" id="1.10.1740.10">
    <property type="match status" value="1"/>
</dbReference>
<dbReference type="InterPro" id="IPR026877">
    <property type="entry name" value="DXPR_C"/>
</dbReference>
<dbReference type="InterPro" id="IPR003821">
    <property type="entry name" value="DXP_reductoisomerase"/>
</dbReference>
<protein>
    <submittedName>
        <fullName evidence="2">1-deoxy-D-xylulose 5-phosphate reductoisomerase</fullName>
        <ecNumber evidence="2">1.1.1.267</ecNumber>
    </submittedName>
</protein>
<proteinExistence type="predicted"/>
<dbReference type="GO" id="GO:0051484">
    <property type="term" value="P:isopentenyl diphosphate biosynthetic process, methylerythritol 4-phosphate pathway involved in terpenoid biosynthetic process"/>
    <property type="evidence" value="ECO:0007669"/>
    <property type="project" value="TreeGrafter"/>
</dbReference>
<dbReference type="InterPro" id="IPR036169">
    <property type="entry name" value="DXPR_C_sf"/>
</dbReference>
<reference evidence="2 3" key="1">
    <citation type="submission" date="2018-08" db="EMBL/GenBank/DDBJ databases">
        <title>Meiothermus cateniformans JCM 15151 genome sequencing project.</title>
        <authorList>
            <person name="Da Costa M.S."/>
            <person name="Albuquerque L."/>
            <person name="Raposo P."/>
            <person name="Froufe H.J.C."/>
            <person name="Barroso C.S."/>
            <person name="Egas C."/>
        </authorList>
    </citation>
    <scope>NUCLEOTIDE SEQUENCE [LARGE SCALE GENOMIC DNA]</scope>
    <source>
        <strain evidence="2 3">JCM 15151</strain>
    </source>
</reference>
<dbReference type="PANTHER" id="PTHR30525:SF0">
    <property type="entry name" value="1-DEOXY-D-XYLULOSE 5-PHOSPHATE REDUCTOISOMERASE, CHLOROPLASTIC"/>
    <property type="match status" value="1"/>
</dbReference>
<accession>A0A399DT90</accession>
<sequence>MGGLAPVVLNAADEVAVEAFLQGQIGYLEIPRVLEKVLQQTPVGALTWDNIAYADLEARRWAREYLKIKV</sequence>
<dbReference type="SUPFAM" id="SSF69055">
    <property type="entry name" value="1-deoxy-D-xylulose-5-phosphate reductoisomerase, C-terminal domain"/>
    <property type="match status" value="1"/>
</dbReference>
<comment type="caution">
    <text evidence="2">The sequence shown here is derived from an EMBL/GenBank/DDBJ whole genome shotgun (WGS) entry which is preliminary data.</text>
</comment>
<keyword evidence="2" id="KW-0413">Isomerase</keyword>
<organism evidence="2 3">
    <name type="scientific">Meiothermus taiwanensis</name>
    <dbReference type="NCBI Taxonomy" id="172827"/>
    <lineage>
        <taxon>Bacteria</taxon>
        <taxon>Thermotogati</taxon>
        <taxon>Deinococcota</taxon>
        <taxon>Deinococci</taxon>
        <taxon>Thermales</taxon>
        <taxon>Thermaceae</taxon>
        <taxon>Meiothermus</taxon>
    </lineage>
</organism>
<dbReference type="AlphaFoldDB" id="A0A399DT90"/>
<keyword evidence="2" id="KW-0560">Oxidoreductase</keyword>
<evidence type="ECO:0000313" key="2">
    <source>
        <dbReference type="EMBL" id="RIH75257.1"/>
    </source>
</evidence>
<dbReference type="GO" id="GO:0030145">
    <property type="term" value="F:manganese ion binding"/>
    <property type="evidence" value="ECO:0007669"/>
    <property type="project" value="TreeGrafter"/>
</dbReference>
<dbReference type="PANTHER" id="PTHR30525">
    <property type="entry name" value="1-DEOXY-D-XYLULOSE 5-PHOSPHATE REDUCTOISOMERASE"/>
    <property type="match status" value="1"/>
</dbReference>
<dbReference type="GO" id="GO:0070402">
    <property type="term" value="F:NADPH binding"/>
    <property type="evidence" value="ECO:0007669"/>
    <property type="project" value="TreeGrafter"/>
</dbReference>
<dbReference type="Proteomes" id="UP000266089">
    <property type="component" value="Unassembled WGS sequence"/>
</dbReference>
<name>A0A399DT90_9DEIN</name>
<dbReference type="EMBL" id="QWKX01000073">
    <property type="protein sequence ID" value="RIH75257.1"/>
    <property type="molecule type" value="Genomic_DNA"/>
</dbReference>
<evidence type="ECO:0000259" key="1">
    <source>
        <dbReference type="Pfam" id="PF13288"/>
    </source>
</evidence>
<gene>
    <name evidence="2" type="primary">dxr</name>
    <name evidence="2" type="ORF">Mcate_02315</name>
</gene>
<dbReference type="Pfam" id="PF13288">
    <property type="entry name" value="DXPR_C"/>
    <property type="match status" value="1"/>
</dbReference>
<dbReference type="GO" id="GO:0016853">
    <property type="term" value="F:isomerase activity"/>
    <property type="evidence" value="ECO:0007669"/>
    <property type="project" value="UniProtKB-KW"/>
</dbReference>